<name>A0A7W8IL54_9BACT</name>
<organism evidence="2 3">
    <name type="scientific">Tunturiibacter empetritectus</name>
    <dbReference type="NCBI Taxonomy" id="3069691"/>
    <lineage>
        <taxon>Bacteria</taxon>
        <taxon>Pseudomonadati</taxon>
        <taxon>Acidobacteriota</taxon>
        <taxon>Terriglobia</taxon>
        <taxon>Terriglobales</taxon>
        <taxon>Acidobacteriaceae</taxon>
        <taxon>Tunturiibacter</taxon>
    </lineage>
</organism>
<keyword evidence="1" id="KW-1133">Transmembrane helix</keyword>
<evidence type="ECO:0000256" key="1">
    <source>
        <dbReference type="SAM" id="Phobius"/>
    </source>
</evidence>
<protein>
    <submittedName>
        <fullName evidence="2">Uncharacterized protein</fullName>
    </submittedName>
</protein>
<feature type="transmembrane region" description="Helical" evidence="1">
    <location>
        <begin position="119"/>
        <end position="136"/>
    </location>
</feature>
<comment type="caution">
    <text evidence="2">The sequence shown here is derived from an EMBL/GenBank/DDBJ whole genome shotgun (WGS) entry which is preliminary data.</text>
</comment>
<gene>
    <name evidence="2" type="ORF">HDF09_002930</name>
</gene>
<dbReference type="NCBIfam" id="NF047765">
    <property type="entry name" value="LIC_13387_fam"/>
    <property type="match status" value="1"/>
</dbReference>
<keyword evidence="1" id="KW-0812">Transmembrane</keyword>
<dbReference type="AlphaFoldDB" id="A0A7W8IL54"/>
<feature type="transmembrane region" description="Helical" evidence="1">
    <location>
        <begin position="59"/>
        <end position="82"/>
    </location>
</feature>
<accession>A0A7W8IL54</accession>
<keyword evidence="3" id="KW-1185">Reference proteome</keyword>
<keyword evidence="1" id="KW-0472">Membrane</keyword>
<reference evidence="2" key="1">
    <citation type="submission" date="2020-08" db="EMBL/GenBank/DDBJ databases">
        <title>Genomic Encyclopedia of Type Strains, Phase IV (KMG-V): Genome sequencing to study the core and pangenomes of soil and plant-associated prokaryotes.</title>
        <authorList>
            <person name="Whitman W."/>
        </authorList>
    </citation>
    <scope>NUCLEOTIDE SEQUENCE [LARGE SCALE GENOMIC DNA]</scope>
    <source>
        <strain evidence="2">M8UP27</strain>
    </source>
</reference>
<dbReference type="Proteomes" id="UP000568106">
    <property type="component" value="Unassembled WGS sequence"/>
</dbReference>
<proteinExistence type="predicted"/>
<feature type="transmembrane region" description="Helical" evidence="1">
    <location>
        <begin position="94"/>
        <end position="113"/>
    </location>
</feature>
<evidence type="ECO:0000313" key="3">
    <source>
        <dbReference type="Proteomes" id="UP000568106"/>
    </source>
</evidence>
<sequence length="141" mass="15423">MRAAAWFRAAAVVLLLFAVGHTYGFLAFRPETAEGRAVWEAMKSVRFSVGNTTFSYGGFYIGFGLFISAFQVFCVWLAWTLGSMARAGEMAARRIAWGMFVLQCFGIVLSLRYFSLGPAVLSVIAAFCFLMGALSVRRSAG</sequence>
<evidence type="ECO:0000313" key="2">
    <source>
        <dbReference type="EMBL" id="MBB5318233.1"/>
    </source>
</evidence>
<dbReference type="EMBL" id="JACHDY010000004">
    <property type="protein sequence ID" value="MBB5318233.1"/>
    <property type="molecule type" value="Genomic_DNA"/>
</dbReference>
<dbReference type="InterPro" id="IPR058068">
    <property type="entry name" value="LIC_13387-like"/>
</dbReference>